<dbReference type="RefSeq" id="WP_254674025.1">
    <property type="nucleotide sequence ID" value="NZ_JAMWDU010000002.1"/>
</dbReference>
<evidence type="ECO:0000256" key="4">
    <source>
        <dbReference type="PROSITE-ProRule" id="PRU00335"/>
    </source>
</evidence>
<keyword evidence="3" id="KW-0804">Transcription</keyword>
<comment type="caution">
    <text evidence="6">The sequence shown here is derived from an EMBL/GenBank/DDBJ whole genome shotgun (WGS) entry which is preliminary data.</text>
</comment>
<dbReference type="SUPFAM" id="SSF46689">
    <property type="entry name" value="Homeodomain-like"/>
    <property type="match status" value="1"/>
</dbReference>
<dbReference type="PRINTS" id="PR00455">
    <property type="entry name" value="HTHTETR"/>
</dbReference>
<evidence type="ECO:0000313" key="6">
    <source>
        <dbReference type="EMBL" id="MCP8886275.1"/>
    </source>
</evidence>
<dbReference type="Proteomes" id="UP001060275">
    <property type="component" value="Unassembled WGS sequence"/>
</dbReference>
<keyword evidence="2 4" id="KW-0238">DNA-binding</keyword>
<keyword evidence="1" id="KW-0805">Transcription regulation</keyword>
<dbReference type="GO" id="GO:0003677">
    <property type="term" value="F:DNA binding"/>
    <property type="evidence" value="ECO:0007669"/>
    <property type="project" value="UniProtKB-UniRule"/>
</dbReference>
<organism evidence="6 7">
    <name type="scientific">Devosia ureilytica</name>
    <dbReference type="NCBI Taxonomy" id="2952754"/>
    <lineage>
        <taxon>Bacteria</taxon>
        <taxon>Pseudomonadati</taxon>
        <taxon>Pseudomonadota</taxon>
        <taxon>Alphaproteobacteria</taxon>
        <taxon>Hyphomicrobiales</taxon>
        <taxon>Devosiaceae</taxon>
        <taxon>Devosia</taxon>
    </lineage>
</organism>
<accession>A0A9Q4AM81</accession>
<dbReference type="EMBL" id="JAMWDU010000002">
    <property type="protein sequence ID" value="MCP8886275.1"/>
    <property type="molecule type" value="Genomic_DNA"/>
</dbReference>
<dbReference type="InterPro" id="IPR001647">
    <property type="entry name" value="HTH_TetR"/>
</dbReference>
<dbReference type="InterPro" id="IPR036271">
    <property type="entry name" value="Tet_transcr_reg_TetR-rel_C_sf"/>
</dbReference>
<reference evidence="6" key="1">
    <citation type="submission" date="2022-06" db="EMBL/GenBank/DDBJ databases">
        <title>Devosia sp. XJ19-45 genome assembly.</title>
        <authorList>
            <person name="Li B."/>
            <person name="Cai M."/>
            <person name="Nie G."/>
            <person name="Li W."/>
        </authorList>
    </citation>
    <scope>NUCLEOTIDE SEQUENCE</scope>
    <source>
        <strain evidence="6">XJ19-45</strain>
    </source>
</reference>
<evidence type="ECO:0000256" key="2">
    <source>
        <dbReference type="ARBA" id="ARBA00023125"/>
    </source>
</evidence>
<evidence type="ECO:0000256" key="1">
    <source>
        <dbReference type="ARBA" id="ARBA00023015"/>
    </source>
</evidence>
<evidence type="ECO:0000313" key="7">
    <source>
        <dbReference type="Proteomes" id="UP001060275"/>
    </source>
</evidence>
<dbReference type="SUPFAM" id="SSF48498">
    <property type="entry name" value="Tetracyclin repressor-like, C-terminal domain"/>
    <property type="match status" value="1"/>
</dbReference>
<dbReference type="Pfam" id="PF00440">
    <property type="entry name" value="TetR_N"/>
    <property type="match status" value="1"/>
</dbReference>
<gene>
    <name evidence="6" type="ORF">NF348_04095</name>
</gene>
<dbReference type="AlphaFoldDB" id="A0A9Q4AM81"/>
<dbReference type="InterPro" id="IPR009057">
    <property type="entry name" value="Homeodomain-like_sf"/>
</dbReference>
<proteinExistence type="predicted"/>
<dbReference type="PROSITE" id="PS50977">
    <property type="entry name" value="HTH_TETR_2"/>
    <property type="match status" value="1"/>
</dbReference>
<name>A0A9Q4AM81_9HYPH</name>
<evidence type="ECO:0000256" key="3">
    <source>
        <dbReference type="ARBA" id="ARBA00023163"/>
    </source>
</evidence>
<protein>
    <submittedName>
        <fullName evidence="6">TetR/AcrR family transcriptional regulator</fullName>
    </submittedName>
</protein>
<feature type="DNA-binding region" description="H-T-H motif" evidence="4">
    <location>
        <begin position="27"/>
        <end position="46"/>
    </location>
</feature>
<feature type="domain" description="HTH tetR-type" evidence="5">
    <location>
        <begin position="4"/>
        <end position="64"/>
    </location>
</feature>
<dbReference type="PANTHER" id="PTHR47506">
    <property type="entry name" value="TRANSCRIPTIONAL REGULATORY PROTEIN"/>
    <property type="match status" value="1"/>
</dbReference>
<dbReference type="PANTHER" id="PTHR47506:SF1">
    <property type="entry name" value="HTH-TYPE TRANSCRIPTIONAL REGULATOR YJDC"/>
    <property type="match status" value="1"/>
</dbReference>
<evidence type="ECO:0000259" key="5">
    <source>
        <dbReference type="PROSITE" id="PS50977"/>
    </source>
</evidence>
<dbReference type="Gene3D" id="1.10.357.10">
    <property type="entry name" value="Tetracycline Repressor, domain 2"/>
    <property type="match status" value="1"/>
</dbReference>
<sequence length="195" mass="21958">MRGPETRTEIIGAADRLFYERGFEHTSFADIAEAVTIARGNFYYHFKSKDEILSAVIARRVAHTTALLERWARDNPTPRGRLSAFVGMLEVNGDAIMRYGCPVGTLTIELSKLLHGSRDQVVGLFDLFRDWLAEQFRALGRDADAQALALHLLMRSQGVATLYTAYRDRDFVIREMAMMESWIDEVAGTQPAATI</sequence>
<keyword evidence="7" id="KW-1185">Reference proteome</keyword>